<evidence type="ECO:0000256" key="1">
    <source>
        <dbReference type="SAM" id="MobiDB-lite"/>
    </source>
</evidence>
<protein>
    <submittedName>
        <fullName evidence="2">Uncharacterized protein</fullName>
    </submittedName>
</protein>
<dbReference type="AlphaFoldDB" id="A0A4R1K2I4"/>
<organism evidence="2 3">
    <name type="scientific">Seleniivibrio woodruffii</name>
    <dbReference type="NCBI Taxonomy" id="1078050"/>
    <lineage>
        <taxon>Bacteria</taxon>
        <taxon>Pseudomonadati</taxon>
        <taxon>Deferribacterota</taxon>
        <taxon>Deferribacteres</taxon>
        <taxon>Deferribacterales</taxon>
        <taxon>Geovibrionaceae</taxon>
        <taxon>Seleniivibrio</taxon>
    </lineage>
</organism>
<proteinExistence type="predicted"/>
<name>A0A4R1K2I4_9BACT</name>
<dbReference type="EMBL" id="SMGG01000008">
    <property type="protein sequence ID" value="TCK58212.1"/>
    <property type="molecule type" value="Genomic_DNA"/>
</dbReference>
<feature type="region of interest" description="Disordered" evidence="1">
    <location>
        <begin position="54"/>
        <end position="74"/>
    </location>
</feature>
<dbReference type="Proteomes" id="UP000294614">
    <property type="component" value="Unassembled WGS sequence"/>
</dbReference>
<sequence length="74" mass="8287">MHIFSRLTQIMFMRTDLSMFDPHSRNDEDLAAQCREFIQKGRFVELDFGRKPGAVRGNEARAGNDKGGAQVSAG</sequence>
<gene>
    <name evidence="2" type="ORF">C8D98_2727</name>
</gene>
<evidence type="ECO:0000313" key="2">
    <source>
        <dbReference type="EMBL" id="TCK58212.1"/>
    </source>
</evidence>
<accession>A0A4R1K2I4</accession>
<reference evidence="2 3" key="1">
    <citation type="submission" date="2019-03" db="EMBL/GenBank/DDBJ databases">
        <title>Genomic Encyclopedia of Type Strains, Phase IV (KMG-IV): sequencing the most valuable type-strain genomes for metagenomic binning, comparative biology and taxonomic classification.</title>
        <authorList>
            <person name="Goeker M."/>
        </authorList>
    </citation>
    <scope>NUCLEOTIDE SEQUENCE [LARGE SCALE GENOMIC DNA]</scope>
    <source>
        <strain evidence="2 3">DSM 24984</strain>
    </source>
</reference>
<evidence type="ECO:0000313" key="3">
    <source>
        <dbReference type="Proteomes" id="UP000294614"/>
    </source>
</evidence>
<keyword evidence="3" id="KW-1185">Reference proteome</keyword>
<comment type="caution">
    <text evidence="2">The sequence shown here is derived from an EMBL/GenBank/DDBJ whole genome shotgun (WGS) entry which is preliminary data.</text>
</comment>